<dbReference type="EMBL" id="DS566082">
    <property type="status" value="NOT_ANNOTATED_CDS"/>
    <property type="molecule type" value="Genomic_DNA"/>
</dbReference>
<organism evidence="2 3">
    <name type="scientific">Phytophthora ramorum</name>
    <name type="common">Sudden oak death agent</name>
    <dbReference type="NCBI Taxonomy" id="164328"/>
    <lineage>
        <taxon>Eukaryota</taxon>
        <taxon>Sar</taxon>
        <taxon>Stramenopiles</taxon>
        <taxon>Oomycota</taxon>
        <taxon>Peronosporomycetes</taxon>
        <taxon>Peronosporales</taxon>
        <taxon>Peronosporaceae</taxon>
        <taxon>Phytophthora</taxon>
    </lineage>
</organism>
<dbReference type="Proteomes" id="UP000005238">
    <property type="component" value="Unassembled WGS sequence"/>
</dbReference>
<name>H3HDY3_PHYRM</name>
<evidence type="ECO:0000313" key="3">
    <source>
        <dbReference type="Proteomes" id="UP000005238"/>
    </source>
</evidence>
<protein>
    <submittedName>
        <fullName evidence="2">Uncharacterized protein</fullName>
    </submittedName>
</protein>
<dbReference type="VEuPathDB" id="FungiDB:KRP22_8402"/>
<proteinExistence type="predicted"/>
<dbReference type="InParanoid" id="H3HDY3"/>
<keyword evidence="3" id="KW-1185">Reference proteome</keyword>
<dbReference type="VEuPathDB" id="FungiDB:KRP23_4843"/>
<sequence>MAAVCEGLLAKLNELMDFLRFAKLPNAEFRGVVTFMFRASPTDKDTIACMRSIDMRRAMRNLFHRSDKRQSSGSDDGVEIKERRSSIFRRHRDVEEIVELMRPRDTLVSRISDSSESPKELRRRRRRSLL</sequence>
<feature type="region of interest" description="Disordered" evidence="1">
    <location>
        <begin position="109"/>
        <end position="130"/>
    </location>
</feature>
<reference evidence="3" key="1">
    <citation type="journal article" date="2006" name="Science">
        <title>Phytophthora genome sequences uncover evolutionary origins and mechanisms of pathogenesis.</title>
        <authorList>
            <person name="Tyler B.M."/>
            <person name="Tripathy S."/>
            <person name="Zhang X."/>
            <person name="Dehal P."/>
            <person name="Jiang R.H."/>
            <person name="Aerts A."/>
            <person name="Arredondo F.D."/>
            <person name="Baxter L."/>
            <person name="Bensasson D."/>
            <person name="Beynon J.L."/>
            <person name="Chapman J."/>
            <person name="Damasceno C.M."/>
            <person name="Dorrance A.E."/>
            <person name="Dou D."/>
            <person name="Dickerman A.W."/>
            <person name="Dubchak I.L."/>
            <person name="Garbelotto M."/>
            <person name="Gijzen M."/>
            <person name="Gordon S.G."/>
            <person name="Govers F."/>
            <person name="Grunwald N.J."/>
            <person name="Huang W."/>
            <person name="Ivors K.L."/>
            <person name="Jones R.W."/>
            <person name="Kamoun S."/>
            <person name="Krampis K."/>
            <person name="Lamour K.H."/>
            <person name="Lee M.K."/>
            <person name="McDonald W.H."/>
            <person name="Medina M."/>
            <person name="Meijer H.J."/>
            <person name="Nordberg E.K."/>
            <person name="Maclean D.J."/>
            <person name="Ospina-Giraldo M.D."/>
            <person name="Morris P.F."/>
            <person name="Phuntumart V."/>
            <person name="Putnam N.H."/>
            <person name="Rash S."/>
            <person name="Rose J.K."/>
            <person name="Sakihama Y."/>
            <person name="Salamov A.A."/>
            <person name="Savidor A."/>
            <person name="Scheuring C.F."/>
            <person name="Smith B.M."/>
            <person name="Sobral B.W."/>
            <person name="Terry A."/>
            <person name="Torto-Alalibo T.A."/>
            <person name="Win J."/>
            <person name="Xu Z."/>
            <person name="Zhang H."/>
            <person name="Grigoriev I.V."/>
            <person name="Rokhsar D.S."/>
            <person name="Boore J.L."/>
        </authorList>
    </citation>
    <scope>NUCLEOTIDE SEQUENCE [LARGE SCALE GENOMIC DNA]</scope>
    <source>
        <strain evidence="3">Pr102</strain>
    </source>
</reference>
<dbReference type="eggNOG" id="ENOG502R21B">
    <property type="taxonomic scope" value="Eukaryota"/>
</dbReference>
<dbReference type="EnsemblProtists" id="Phyra96565">
    <property type="protein sequence ID" value="Phyra96565"/>
    <property type="gene ID" value="Phyra96565"/>
</dbReference>
<reference evidence="2" key="2">
    <citation type="submission" date="2015-06" db="UniProtKB">
        <authorList>
            <consortium name="EnsemblProtists"/>
        </authorList>
    </citation>
    <scope>IDENTIFICATION</scope>
    <source>
        <strain evidence="2">Pr102</strain>
    </source>
</reference>
<feature type="compositionally biased region" description="Basic residues" evidence="1">
    <location>
        <begin position="121"/>
        <end position="130"/>
    </location>
</feature>
<accession>H3HDY3</accession>
<dbReference type="STRING" id="164328.H3HDY3"/>
<evidence type="ECO:0000313" key="2">
    <source>
        <dbReference type="EnsemblProtists" id="Phyra96565"/>
    </source>
</evidence>
<dbReference type="AlphaFoldDB" id="H3HDY3"/>
<dbReference type="HOGENOM" id="CLU_1942271_0_0_1"/>
<evidence type="ECO:0000256" key="1">
    <source>
        <dbReference type="SAM" id="MobiDB-lite"/>
    </source>
</evidence>